<evidence type="ECO:0000256" key="2">
    <source>
        <dbReference type="ARBA" id="ARBA00022598"/>
    </source>
</evidence>
<dbReference type="PANTHER" id="PTHR43201">
    <property type="entry name" value="ACYL-COA SYNTHETASE"/>
    <property type="match status" value="1"/>
</dbReference>
<dbReference type="InterPro" id="IPR025110">
    <property type="entry name" value="AMP-bd_C"/>
</dbReference>
<sequence>MPHLVAELIAHNADTANAIGAPGRSWLSYLGLREHCAKVKEDLHQIGVGRGDRVAIVLPNGPEMATAFISVAQVATTAPLNPAYTHEEYVFYLKDLKAKALLASENENGPAVKAARDLGIAILRACCDSSHPAGQFSILSCDPIGEADTSAPGEDDVALILHTSGTTSRPKIVPLTQANIYASARNVASSLKLTIDDRCLSIMPLFHIHGLIAAVAASLGAGSQISCAPGFNALSFFSQVAEVDPTWYTAVPTMHQAILTRAARNQSIIDQSRLRFLRSSSASLPAPVMEELVATFDAPVIEAYGMTEAAHQMCCNPLPPKKQKSGSVGIAAGPEVRIADETENVLIASRDVGEIVISGPNVTPGYESNPQANADNFFEADGKLWFRTGDQGSFDEENYLRLTGRLKELINRGGQKISPLEVDAVLLSHPDVAQAVCFAVPHEKLGEDIAAAVVLSEGAAIAGQEVRDFVGARLAKFKVPTSVVILEEIPKGATGKIQRIGLAAKLGLAKA</sequence>
<keyword evidence="4" id="KW-0067">ATP-binding</keyword>
<dbReference type="InterPro" id="IPR042099">
    <property type="entry name" value="ANL_N_sf"/>
</dbReference>
<dbReference type="Pfam" id="PF13193">
    <property type="entry name" value="AMP-binding_C"/>
    <property type="match status" value="1"/>
</dbReference>
<dbReference type="Proteomes" id="UP000599383">
    <property type="component" value="Unassembled WGS sequence"/>
</dbReference>
<reference evidence="7 8" key="1">
    <citation type="submission" date="2019-12" db="EMBL/GenBank/DDBJ databases">
        <title>Ruegeria JWLKs population differentiation of coral mucus and skeleton niches.</title>
        <authorList>
            <person name="Luo D."/>
        </authorList>
    </citation>
    <scope>NUCLEOTIDE SEQUENCE [LARGE SCALE GENOMIC DNA]</scope>
    <source>
        <strain evidence="7 8">HKCCD6238</strain>
    </source>
</reference>
<feature type="domain" description="AMP-dependent synthetase/ligase" evidence="5">
    <location>
        <begin position="20"/>
        <end position="366"/>
    </location>
</feature>
<keyword evidence="3" id="KW-0547">Nucleotide-binding</keyword>
<dbReference type="PANTHER" id="PTHR43201:SF5">
    <property type="entry name" value="MEDIUM-CHAIN ACYL-COA LIGASE ACSF2, MITOCHONDRIAL"/>
    <property type="match status" value="1"/>
</dbReference>
<comment type="caution">
    <text evidence="7">The sequence shown here is derived from an EMBL/GenBank/DDBJ whole genome shotgun (WGS) entry which is preliminary data.</text>
</comment>
<dbReference type="InterPro" id="IPR045310">
    <property type="entry name" value="Pcs60-like"/>
</dbReference>
<evidence type="ECO:0000259" key="6">
    <source>
        <dbReference type="Pfam" id="PF13193"/>
    </source>
</evidence>
<evidence type="ECO:0000256" key="1">
    <source>
        <dbReference type="ARBA" id="ARBA00006432"/>
    </source>
</evidence>
<organism evidence="7 8">
    <name type="scientific">Ruegeria atlantica</name>
    <dbReference type="NCBI Taxonomy" id="81569"/>
    <lineage>
        <taxon>Bacteria</taxon>
        <taxon>Pseudomonadati</taxon>
        <taxon>Pseudomonadota</taxon>
        <taxon>Alphaproteobacteria</taxon>
        <taxon>Rhodobacterales</taxon>
        <taxon>Roseobacteraceae</taxon>
        <taxon>Ruegeria</taxon>
    </lineage>
</organism>
<evidence type="ECO:0000313" key="8">
    <source>
        <dbReference type="Proteomes" id="UP000599383"/>
    </source>
</evidence>
<proteinExistence type="inferred from homology"/>
<comment type="similarity">
    <text evidence="1">Belongs to the ATP-dependent AMP-binding enzyme family.</text>
</comment>
<dbReference type="InterPro" id="IPR000873">
    <property type="entry name" value="AMP-dep_synth/lig_dom"/>
</dbReference>
<evidence type="ECO:0000313" key="7">
    <source>
        <dbReference type="EMBL" id="NOD31186.1"/>
    </source>
</evidence>
<dbReference type="PROSITE" id="PS00455">
    <property type="entry name" value="AMP_BINDING"/>
    <property type="match status" value="1"/>
</dbReference>
<dbReference type="Gene3D" id="3.40.50.12780">
    <property type="entry name" value="N-terminal domain of ligase-like"/>
    <property type="match status" value="1"/>
</dbReference>
<accession>A0ABX1WD45</accession>
<dbReference type="InterPro" id="IPR045851">
    <property type="entry name" value="AMP-bd_C_sf"/>
</dbReference>
<dbReference type="Gene3D" id="3.30.300.30">
    <property type="match status" value="1"/>
</dbReference>
<keyword evidence="8" id="KW-1185">Reference proteome</keyword>
<dbReference type="RefSeq" id="WP_171363783.1">
    <property type="nucleotide sequence ID" value="NZ_WVQY01000004.1"/>
</dbReference>
<evidence type="ECO:0000259" key="5">
    <source>
        <dbReference type="Pfam" id="PF00501"/>
    </source>
</evidence>
<protein>
    <submittedName>
        <fullName evidence="7">AMP-binding protein</fullName>
    </submittedName>
</protein>
<dbReference type="SUPFAM" id="SSF56801">
    <property type="entry name" value="Acetyl-CoA synthetase-like"/>
    <property type="match status" value="1"/>
</dbReference>
<evidence type="ECO:0000256" key="4">
    <source>
        <dbReference type="ARBA" id="ARBA00022840"/>
    </source>
</evidence>
<dbReference type="Pfam" id="PF00501">
    <property type="entry name" value="AMP-binding"/>
    <property type="match status" value="1"/>
</dbReference>
<name>A0ABX1WD45_9RHOB</name>
<evidence type="ECO:0000256" key="3">
    <source>
        <dbReference type="ARBA" id="ARBA00022741"/>
    </source>
</evidence>
<gene>
    <name evidence="7" type="ORF">GS617_12955</name>
</gene>
<keyword evidence="2" id="KW-0436">Ligase</keyword>
<dbReference type="EMBL" id="WVQY01000004">
    <property type="protein sequence ID" value="NOD31186.1"/>
    <property type="molecule type" value="Genomic_DNA"/>
</dbReference>
<dbReference type="CDD" id="cd05926">
    <property type="entry name" value="FACL_fum10p_like"/>
    <property type="match status" value="1"/>
</dbReference>
<feature type="domain" description="AMP-binding enzyme C-terminal" evidence="6">
    <location>
        <begin position="421"/>
        <end position="496"/>
    </location>
</feature>
<dbReference type="InterPro" id="IPR020845">
    <property type="entry name" value="AMP-binding_CS"/>
</dbReference>